<keyword evidence="4" id="KW-0808">Transferase</keyword>
<dbReference type="SUPFAM" id="SSF52833">
    <property type="entry name" value="Thioredoxin-like"/>
    <property type="match status" value="2"/>
</dbReference>
<evidence type="ECO:0000256" key="4">
    <source>
        <dbReference type="ARBA" id="ARBA00022679"/>
    </source>
</evidence>
<dbReference type="CDD" id="cd03045">
    <property type="entry name" value="GST_N_Delta_Epsilon"/>
    <property type="match status" value="2"/>
</dbReference>
<sequence>MGMDLYYNILSPPSRAILLLGEALHLKFNLISLDVHRKDYVNVEFKKINPQHTVPTLVVDGVAICEPGAILIYLAEQYAPAGSTYYPPDPLRRAIVNQRLLFECGTLYKCIFVYYSPVVLDRAVPVETDRQKLDEAVAVLNGILQHSAFAAGDCLTVADYSLVCTVSMLVLLKFDLAPYAGVRRWYERCKEVIAGYTELTQRAVAMFQKWMEQENCKQASRSRVACLTVGRPYTDVCGALCLKKMDFYYHPASPYCRSVMLVAKALKLNLNMQYIDLMKDEQLRPAFTALNPLHCVPTLVDNDLTLWESRAILVYLVDKYGRTNSRLYPKDAQARARINQRLFFDHGTLSARLEDYFYPLYFEGASPGGEKLEKLEEALSLLEGFLIMNPYAAGPNVTLADYSLVATVSTLEVVQYDLSKYPAISAWYEGCKATIADYQEINESGMQQYRAYFESGLHPVA</sequence>
<dbReference type="PROSITE" id="PS50405">
    <property type="entry name" value="GST_CTER"/>
    <property type="match status" value="2"/>
</dbReference>
<evidence type="ECO:0000256" key="3">
    <source>
        <dbReference type="ARBA" id="ARBA00012452"/>
    </source>
</evidence>
<reference evidence="10" key="1">
    <citation type="submission" date="2013-03" db="EMBL/GenBank/DDBJ databases">
        <title>The Genome Sequence of Anopheles minimus MINIMUS1.</title>
        <authorList>
            <consortium name="The Broad Institute Genomics Platform"/>
            <person name="Neafsey D.E."/>
            <person name="Walton C."/>
            <person name="Walker B."/>
            <person name="Young S.K."/>
            <person name="Zeng Q."/>
            <person name="Gargeya S."/>
            <person name="Fitzgerald M."/>
            <person name="Haas B."/>
            <person name="Abouelleil A."/>
            <person name="Allen A.W."/>
            <person name="Alvarado L."/>
            <person name="Arachchi H.M."/>
            <person name="Berlin A.M."/>
            <person name="Chapman S.B."/>
            <person name="Gainer-Dewar J."/>
            <person name="Goldberg J."/>
            <person name="Griggs A."/>
            <person name="Gujja S."/>
            <person name="Hansen M."/>
            <person name="Howarth C."/>
            <person name="Imamovic A."/>
            <person name="Ireland A."/>
            <person name="Larimer J."/>
            <person name="McCowan C."/>
            <person name="Murphy C."/>
            <person name="Pearson M."/>
            <person name="Poon T.W."/>
            <person name="Priest M."/>
            <person name="Roberts A."/>
            <person name="Saif S."/>
            <person name="Shea T."/>
            <person name="Sisk P."/>
            <person name="Sykes S."/>
            <person name="Wortman J."/>
            <person name="Nusbaum C."/>
            <person name="Birren B."/>
        </authorList>
    </citation>
    <scope>NUCLEOTIDE SEQUENCE [LARGE SCALE GENOMIC DNA]</scope>
    <source>
        <strain evidence="10">MINIMUS1</strain>
    </source>
</reference>
<feature type="domain" description="GST C-terminal" evidence="8">
    <location>
        <begin position="331"/>
        <end position="453"/>
    </location>
</feature>
<feature type="domain" description="GST N-terminal" evidence="7">
    <location>
        <begin position="1"/>
        <end position="82"/>
    </location>
</feature>
<dbReference type="InterPro" id="IPR004045">
    <property type="entry name" value="Glutathione_S-Trfase_N"/>
</dbReference>
<dbReference type="SUPFAM" id="SSF47616">
    <property type="entry name" value="GST C-terminal domain-like"/>
    <property type="match status" value="2"/>
</dbReference>
<dbReference type="AlphaFoldDB" id="A0A182W1H2"/>
<accession>A0A182W1H2</accession>
<dbReference type="InterPro" id="IPR040079">
    <property type="entry name" value="Glutathione_S-Trfase"/>
</dbReference>
<dbReference type="PANTHER" id="PTHR43969:SF9">
    <property type="entry name" value="GLUTATHIONE S TRANSFERASE D10, ISOFORM A-RELATED"/>
    <property type="match status" value="1"/>
</dbReference>
<feature type="domain" description="GST N-terminal" evidence="7">
    <location>
        <begin position="243"/>
        <end position="324"/>
    </location>
</feature>
<dbReference type="Gene3D" id="1.20.1050.10">
    <property type="match status" value="2"/>
</dbReference>
<dbReference type="EC" id="2.5.1.18" evidence="3"/>
<dbReference type="InterPro" id="IPR036249">
    <property type="entry name" value="Thioredoxin-like_sf"/>
</dbReference>
<comment type="subunit">
    <text evidence="2">Homodimer.</text>
</comment>
<dbReference type="GO" id="GO:0006749">
    <property type="term" value="P:glutathione metabolic process"/>
    <property type="evidence" value="ECO:0007669"/>
    <property type="project" value="TreeGrafter"/>
</dbReference>
<keyword evidence="10" id="KW-1185">Reference proteome</keyword>
<dbReference type="FunFam" id="3.40.30.10:FF:000393">
    <property type="entry name" value="Glutathione S-transferase"/>
    <property type="match status" value="1"/>
</dbReference>
<dbReference type="STRING" id="112268.A0A182W1H2"/>
<dbReference type="FunFam" id="1.20.1050.10:FF:000007">
    <property type="entry name" value="Glutathione S-transferase 1-1"/>
    <property type="match status" value="2"/>
</dbReference>
<dbReference type="EnsemblMetazoa" id="AMIN004181-RA">
    <property type="protein sequence ID" value="AMIN004181-PA"/>
    <property type="gene ID" value="AMIN004181"/>
</dbReference>
<dbReference type="PANTHER" id="PTHR43969">
    <property type="entry name" value="GLUTATHIONE S TRANSFERASE D10, ISOFORM A-RELATED"/>
    <property type="match status" value="1"/>
</dbReference>
<comment type="similarity">
    <text evidence="1">Belongs to the GST superfamily. Theta family.</text>
</comment>
<dbReference type="InterPro" id="IPR004046">
    <property type="entry name" value="GST_C"/>
</dbReference>
<evidence type="ECO:0000256" key="5">
    <source>
        <dbReference type="ARBA" id="ARBA00041523"/>
    </source>
</evidence>
<dbReference type="GO" id="GO:0004364">
    <property type="term" value="F:glutathione transferase activity"/>
    <property type="evidence" value="ECO:0007669"/>
    <property type="project" value="UniProtKB-EC"/>
</dbReference>
<dbReference type="SFLD" id="SFLDG01153">
    <property type="entry name" value="Main.4:_Theta-like"/>
    <property type="match status" value="2"/>
</dbReference>
<proteinExistence type="inferred from homology"/>
<dbReference type="InterPro" id="IPR036282">
    <property type="entry name" value="Glutathione-S-Trfase_C_sf"/>
</dbReference>
<dbReference type="SFLD" id="SFLDG00358">
    <property type="entry name" value="Main_(cytGST)"/>
    <property type="match status" value="2"/>
</dbReference>
<dbReference type="InterPro" id="IPR010987">
    <property type="entry name" value="Glutathione-S-Trfase_C-like"/>
</dbReference>
<evidence type="ECO:0000259" key="8">
    <source>
        <dbReference type="PROSITE" id="PS50405"/>
    </source>
</evidence>
<dbReference type="Proteomes" id="UP000075920">
    <property type="component" value="Unassembled WGS sequence"/>
</dbReference>
<dbReference type="Pfam" id="PF00043">
    <property type="entry name" value="GST_C"/>
    <property type="match status" value="1"/>
</dbReference>
<name>A0A182W1H2_9DIPT</name>
<dbReference type="Pfam" id="PF13409">
    <property type="entry name" value="GST_N_2"/>
    <property type="match status" value="1"/>
</dbReference>
<dbReference type="Pfam" id="PF02798">
    <property type="entry name" value="GST_N"/>
    <property type="match status" value="1"/>
</dbReference>
<dbReference type="Pfam" id="PF13410">
    <property type="entry name" value="GST_C_2"/>
    <property type="match status" value="1"/>
</dbReference>
<dbReference type="FunFam" id="3.40.30.10:FF:000034">
    <property type="entry name" value="glutathione S-transferase 1"/>
    <property type="match status" value="1"/>
</dbReference>
<feature type="domain" description="GST C-terminal" evidence="8">
    <location>
        <begin position="89"/>
        <end position="207"/>
    </location>
</feature>
<evidence type="ECO:0000259" key="7">
    <source>
        <dbReference type="PROSITE" id="PS50404"/>
    </source>
</evidence>
<evidence type="ECO:0000313" key="9">
    <source>
        <dbReference type="EnsemblMetazoa" id="AMIN004181-PA"/>
    </source>
</evidence>
<dbReference type="VEuPathDB" id="VectorBase:AMIN004181"/>
<dbReference type="SFLD" id="SFLDS00019">
    <property type="entry name" value="Glutathione_Transferase_(cytos"/>
    <property type="match status" value="2"/>
</dbReference>
<comment type="catalytic activity">
    <reaction evidence="6">
        <text>RX + glutathione = an S-substituted glutathione + a halide anion + H(+)</text>
        <dbReference type="Rhea" id="RHEA:16437"/>
        <dbReference type="ChEBI" id="CHEBI:15378"/>
        <dbReference type="ChEBI" id="CHEBI:16042"/>
        <dbReference type="ChEBI" id="CHEBI:17792"/>
        <dbReference type="ChEBI" id="CHEBI:57925"/>
        <dbReference type="ChEBI" id="CHEBI:90779"/>
        <dbReference type="EC" id="2.5.1.18"/>
    </reaction>
</comment>
<evidence type="ECO:0000256" key="2">
    <source>
        <dbReference type="ARBA" id="ARBA00011738"/>
    </source>
</evidence>
<evidence type="ECO:0000256" key="6">
    <source>
        <dbReference type="ARBA" id="ARBA00047960"/>
    </source>
</evidence>
<organism evidence="9 10">
    <name type="scientific">Anopheles minimus</name>
    <dbReference type="NCBI Taxonomy" id="112268"/>
    <lineage>
        <taxon>Eukaryota</taxon>
        <taxon>Metazoa</taxon>
        <taxon>Ecdysozoa</taxon>
        <taxon>Arthropoda</taxon>
        <taxon>Hexapoda</taxon>
        <taxon>Insecta</taxon>
        <taxon>Pterygota</taxon>
        <taxon>Neoptera</taxon>
        <taxon>Endopterygota</taxon>
        <taxon>Diptera</taxon>
        <taxon>Nematocera</taxon>
        <taxon>Culicoidea</taxon>
        <taxon>Culicidae</taxon>
        <taxon>Anophelinae</taxon>
        <taxon>Anopheles</taxon>
    </lineage>
</organism>
<evidence type="ECO:0000313" key="10">
    <source>
        <dbReference type="Proteomes" id="UP000075920"/>
    </source>
</evidence>
<dbReference type="PROSITE" id="PS50404">
    <property type="entry name" value="GST_NTER"/>
    <property type="match status" value="2"/>
</dbReference>
<reference evidence="9" key="2">
    <citation type="submission" date="2020-05" db="UniProtKB">
        <authorList>
            <consortium name="EnsemblMetazoa"/>
        </authorList>
    </citation>
    <scope>IDENTIFICATION</scope>
    <source>
        <strain evidence="9">MINIMUS1</strain>
    </source>
</reference>
<dbReference type="CDD" id="cd03177">
    <property type="entry name" value="GST_C_Delta_Epsilon"/>
    <property type="match status" value="2"/>
</dbReference>
<protein>
    <recommendedName>
        <fullName evidence="3">glutathione transferase</fullName>
        <ecNumber evidence="3">2.5.1.18</ecNumber>
    </recommendedName>
    <alternativeName>
        <fullName evidence="5">GST class-theta</fullName>
    </alternativeName>
</protein>
<evidence type="ECO:0000256" key="1">
    <source>
        <dbReference type="ARBA" id="ARBA00009899"/>
    </source>
</evidence>
<dbReference type="Gene3D" id="3.40.30.10">
    <property type="entry name" value="Glutaredoxin"/>
    <property type="match status" value="2"/>
</dbReference>